<keyword evidence="4 6" id="KW-0067">ATP-binding</keyword>
<evidence type="ECO:0000256" key="1">
    <source>
        <dbReference type="ARBA" id="ARBA00022448"/>
    </source>
</evidence>
<dbReference type="STRING" id="1561003.Ark11_0168"/>
<reference evidence="7" key="1">
    <citation type="submission" date="2015-11" db="EMBL/GenBank/DDBJ databases">
        <authorList>
            <person name="Seth-Smith H.M.B."/>
        </authorList>
    </citation>
    <scope>NUCLEOTIDE SEQUENCE [LARGE SCALE GENOMIC DNA]</scope>
    <source>
        <strain evidence="7">2013Ark11</strain>
    </source>
</reference>
<dbReference type="Pfam" id="PF00005">
    <property type="entry name" value="ABC_tran"/>
    <property type="match status" value="1"/>
</dbReference>
<dbReference type="Proteomes" id="UP000198651">
    <property type="component" value="Chromosome I"/>
</dbReference>
<name>A0A0S4LZN9_9BURK</name>
<dbReference type="AlphaFoldDB" id="A0A0S4LZN9"/>
<dbReference type="SMART" id="SM00382">
    <property type="entry name" value="AAA"/>
    <property type="match status" value="1"/>
</dbReference>
<dbReference type="PANTHER" id="PTHR42711:SF10">
    <property type="entry name" value="ABC TRANSPORTER ATP-BINDING PROTEIN"/>
    <property type="match status" value="1"/>
</dbReference>
<dbReference type="EMBL" id="LN906597">
    <property type="protein sequence ID" value="CUT17027.1"/>
    <property type="molecule type" value="Genomic_DNA"/>
</dbReference>
<dbReference type="Gene3D" id="3.40.50.300">
    <property type="entry name" value="P-loop containing nucleotide triphosphate hydrolases"/>
    <property type="match status" value="1"/>
</dbReference>
<dbReference type="InterPro" id="IPR017871">
    <property type="entry name" value="ABC_transporter-like_CS"/>
</dbReference>
<dbReference type="RefSeq" id="WP_092342606.1">
    <property type="nucleotide sequence ID" value="NZ_FLSL01000087.1"/>
</dbReference>
<dbReference type="InterPro" id="IPR003593">
    <property type="entry name" value="AAA+_ATPase"/>
</dbReference>
<evidence type="ECO:0000256" key="3">
    <source>
        <dbReference type="ARBA" id="ARBA00022741"/>
    </source>
</evidence>
<keyword evidence="2" id="KW-0472">Membrane</keyword>
<protein>
    <submittedName>
        <fullName evidence="6">ABC transporter ATP-binding protein</fullName>
    </submittedName>
</protein>
<proteinExistence type="predicted"/>
<organism evidence="6 7">
    <name type="scientific">Candidatus Ichthyocystis hellenicum</name>
    <dbReference type="NCBI Taxonomy" id="1561003"/>
    <lineage>
        <taxon>Bacteria</taxon>
        <taxon>Pseudomonadati</taxon>
        <taxon>Pseudomonadota</taxon>
        <taxon>Betaproteobacteria</taxon>
        <taxon>Burkholderiales</taxon>
        <taxon>Candidatus Ichthyocystis</taxon>
    </lineage>
</organism>
<evidence type="ECO:0000259" key="5">
    <source>
        <dbReference type="PROSITE" id="PS50893"/>
    </source>
</evidence>
<dbReference type="GO" id="GO:0016887">
    <property type="term" value="F:ATP hydrolysis activity"/>
    <property type="evidence" value="ECO:0007669"/>
    <property type="project" value="InterPro"/>
</dbReference>
<gene>
    <name evidence="6" type="ORF">Ark11_0168</name>
</gene>
<dbReference type="GO" id="GO:0005524">
    <property type="term" value="F:ATP binding"/>
    <property type="evidence" value="ECO:0007669"/>
    <property type="project" value="UniProtKB-KW"/>
</dbReference>
<keyword evidence="1" id="KW-0813">Transport</keyword>
<dbReference type="InterPro" id="IPR027417">
    <property type="entry name" value="P-loop_NTPase"/>
</dbReference>
<keyword evidence="2" id="KW-1003">Cell membrane</keyword>
<dbReference type="PANTHER" id="PTHR42711">
    <property type="entry name" value="ABC TRANSPORTER ATP-BINDING PROTEIN"/>
    <property type="match status" value="1"/>
</dbReference>
<evidence type="ECO:0000256" key="4">
    <source>
        <dbReference type="ARBA" id="ARBA00022840"/>
    </source>
</evidence>
<accession>A0A0S4LZN9</accession>
<evidence type="ECO:0000313" key="6">
    <source>
        <dbReference type="EMBL" id="CUT17027.1"/>
    </source>
</evidence>
<dbReference type="PROSITE" id="PS00211">
    <property type="entry name" value="ABC_TRANSPORTER_1"/>
    <property type="match status" value="1"/>
</dbReference>
<feature type="domain" description="ABC transporter" evidence="5">
    <location>
        <begin position="7"/>
        <end position="235"/>
    </location>
</feature>
<dbReference type="OrthoDB" id="9778547at2"/>
<dbReference type="InterPro" id="IPR050763">
    <property type="entry name" value="ABC_transporter_ATP-binding"/>
</dbReference>
<dbReference type="PATRIC" id="fig|1561003.3.peg.169"/>
<dbReference type="SUPFAM" id="SSF52540">
    <property type="entry name" value="P-loop containing nucleoside triphosphate hydrolases"/>
    <property type="match status" value="1"/>
</dbReference>
<sequence>MTDSTILEVNNLTKFYGLFCALNDVTFSIRRSEVFGLLGPNGAGKTTMISLMAGLVKPSSGTIKIDGRLVSVSSVDTRWLLGVVPQELVYDPFLKVREALELQSGLCGVRSNGAWIDELLYELGLSEKEKQMMGRLSGGMKRRVMVALALVHRPPVIVLDEPTAGVDVEHRLSLWKFIKRLNKDGHTIVLTTHYLAEAELLCDRLAFMRNGSLIKVGSLGDLNEGGSMSVSFLLPDGVLLPEQWKHFLKNHEEGRYHLILDQYDQLVSMLTDLVPLGIYHLLVRRMSLEDLYVRIMQPTMRDVL</sequence>
<keyword evidence="3" id="KW-0547">Nucleotide-binding</keyword>
<dbReference type="InterPro" id="IPR003439">
    <property type="entry name" value="ABC_transporter-like_ATP-bd"/>
</dbReference>
<evidence type="ECO:0000256" key="2">
    <source>
        <dbReference type="ARBA" id="ARBA00022475"/>
    </source>
</evidence>
<dbReference type="PROSITE" id="PS50893">
    <property type="entry name" value="ABC_TRANSPORTER_2"/>
    <property type="match status" value="1"/>
</dbReference>
<evidence type="ECO:0000313" key="7">
    <source>
        <dbReference type="Proteomes" id="UP000198651"/>
    </source>
</evidence>
<keyword evidence="7" id="KW-1185">Reference proteome</keyword>